<comment type="caution">
    <text evidence="1">The sequence shown here is derived from an EMBL/GenBank/DDBJ whole genome shotgun (WGS) entry which is preliminary data.</text>
</comment>
<proteinExistence type="predicted"/>
<dbReference type="AlphaFoldDB" id="A0A1F4XG64"/>
<evidence type="ECO:0000313" key="2">
    <source>
        <dbReference type="Proteomes" id="UP000176185"/>
    </source>
</evidence>
<organism evidence="1 2">
    <name type="scientific">Candidatus Adlerbacteria bacterium RIFCSPLOWO2_01_FULL_51_16</name>
    <dbReference type="NCBI Taxonomy" id="1797243"/>
    <lineage>
        <taxon>Bacteria</taxon>
        <taxon>Candidatus Adleribacteriota</taxon>
    </lineage>
</organism>
<dbReference type="STRING" id="1797243.A2943_00960"/>
<accession>A0A1F4XG64</accession>
<evidence type="ECO:0000313" key="1">
    <source>
        <dbReference type="EMBL" id="OGC80596.1"/>
    </source>
</evidence>
<dbReference type="EMBL" id="MEWX01000016">
    <property type="protein sequence ID" value="OGC80596.1"/>
    <property type="molecule type" value="Genomic_DNA"/>
</dbReference>
<reference evidence="1 2" key="1">
    <citation type="journal article" date="2016" name="Nat. Commun.">
        <title>Thousands of microbial genomes shed light on interconnected biogeochemical processes in an aquifer system.</title>
        <authorList>
            <person name="Anantharaman K."/>
            <person name="Brown C.T."/>
            <person name="Hug L.A."/>
            <person name="Sharon I."/>
            <person name="Castelle C.J."/>
            <person name="Probst A.J."/>
            <person name="Thomas B.C."/>
            <person name="Singh A."/>
            <person name="Wilkins M.J."/>
            <person name="Karaoz U."/>
            <person name="Brodie E.L."/>
            <person name="Williams K.H."/>
            <person name="Hubbard S.S."/>
            <person name="Banfield J.F."/>
        </authorList>
    </citation>
    <scope>NUCLEOTIDE SEQUENCE [LARGE SCALE GENOMIC DNA]</scope>
</reference>
<protein>
    <submittedName>
        <fullName evidence="1">Uncharacterized protein</fullName>
    </submittedName>
</protein>
<gene>
    <name evidence="1" type="ORF">A2943_00960</name>
</gene>
<name>A0A1F4XG64_9BACT</name>
<sequence length="146" mass="16281">MALLGETSVASIFSSQEKHIVFPVSDEGAMEKGSAGMAFNRWPGLLSKIGRRSGVAIEEGGKWFYPIECYFHRDKIGWGRAPEIFKEFLTKGLPIPLTTPTGVIVPSSEYDLMLGVKIDILYPAVKQAAEQREIMAYINLWKEEAK</sequence>
<dbReference type="Proteomes" id="UP000176185">
    <property type="component" value="Unassembled WGS sequence"/>
</dbReference>